<dbReference type="PANTHER" id="PTHR33607:SF2">
    <property type="entry name" value="ENDONUCLEASE-1"/>
    <property type="match status" value="1"/>
</dbReference>
<feature type="chain" id="PRO_5013291696" evidence="4">
    <location>
        <begin position="19"/>
        <end position="355"/>
    </location>
</feature>
<feature type="signal peptide" evidence="4">
    <location>
        <begin position="1"/>
        <end position="18"/>
    </location>
</feature>
<keyword evidence="4" id="KW-0732">Signal</keyword>
<dbReference type="RefSeq" id="WP_073047631.1">
    <property type="nucleotide sequence ID" value="NZ_FRCJ01000009.1"/>
</dbReference>
<dbReference type="Pfam" id="PF04231">
    <property type="entry name" value="Endonuclease_1"/>
    <property type="match status" value="1"/>
</dbReference>
<keyword evidence="2" id="KW-0540">Nuclease</keyword>
<comment type="similarity">
    <text evidence="1">Belongs to the EndA/NucM nuclease family.</text>
</comment>
<dbReference type="SUPFAM" id="SSF54060">
    <property type="entry name" value="His-Me finger endonucleases"/>
    <property type="match status" value="1"/>
</dbReference>
<accession>A0A1M7NA10</accession>
<dbReference type="EMBL" id="FRCJ01000009">
    <property type="protein sequence ID" value="SHM99901.1"/>
    <property type="molecule type" value="Genomic_DNA"/>
</dbReference>
<keyword evidence="5" id="KW-0255">Endonuclease</keyword>
<evidence type="ECO:0000313" key="5">
    <source>
        <dbReference type="EMBL" id="SHM99901.1"/>
    </source>
</evidence>
<dbReference type="GO" id="GO:0016787">
    <property type="term" value="F:hydrolase activity"/>
    <property type="evidence" value="ECO:0007669"/>
    <property type="project" value="UniProtKB-KW"/>
</dbReference>
<evidence type="ECO:0000256" key="1">
    <source>
        <dbReference type="ARBA" id="ARBA00006429"/>
    </source>
</evidence>
<protein>
    <submittedName>
        <fullName evidence="5">Endonuclease I</fullName>
    </submittedName>
</protein>
<dbReference type="AlphaFoldDB" id="A0A1M7NA10"/>
<proteinExistence type="inferred from homology"/>
<keyword evidence="3" id="KW-0378">Hydrolase</keyword>
<dbReference type="PANTHER" id="PTHR33607">
    <property type="entry name" value="ENDONUCLEASE-1"/>
    <property type="match status" value="1"/>
</dbReference>
<name>A0A1M7NA10_XYLRU</name>
<sequence>MKKSLLLIFLLSTLTVWAQGPYETGTYYQNADGKKAAELKSALFAIISPHTIQTYTYGVWDAIETYDIREDGKIWDIYSNISNFTPKTDRDKGEGWEVEAQRYNREHAMPKSWFKEDKNQPYNTTAVYPMYTDLHHLFPTDAYINTFRSNYPYGEVGENITKQSEGGFSKFGRCKDELGYKVSGQNGRVFEPNDEYKGDLARVYFYMATCYESYKNEKGVTRTPEDWDNSDNTMLDGSVYPFFKEWALNMLLRWAANDPVSEKEIKRNEAIFGIQGNRNPFVDYPGLEQYIWGSKKDDAFSYNNYVPVTSGIEEITKSIFIENDGAIYNLRGQRVDGKNLKKGIYIRKNKKIIVK</sequence>
<evidence type="ECO:0000313" key="6">
    <source>
        <dbReference type="Proteomes" id="UP000184280"/>
    </source>
</evidence>
<evidence type="ECO:0000256" key="2">
    <source>
        <dbReference type="ARBA" id="ARBA00022722"/>
    </source>
</evidence>
<dbReference type="InterPro" id="IPR007346">
    <property type="entry name" value="Endonuclease-I"/>
</dbReference>
<evidence type="ECO:0000256" key="4">
    <source>
        <dbReference type="SAM" id="SignalP"/>
    </source>
</evidence>
<organism evidence="5 6">
    <name type="scientific">Xylanibacter ruminicola</name>
    <name type="common">Prevotella ruminicola</name>
    <dbReference type="NCBI Taxonomy" id="839"/>
    <lineage>
        <taxon>Bacteria</taxon>
        <taxon>Pseudomonadati</taxon>
        <taxon>Bacteroidota</taxon>
        <taxon>Bacteroidia</taxon>
        <taxon>Bacteroidales</taxon>
        <taxon>Prevotellaceae</taxon>
        <taxon>Xylanibacter</taxon>
    </lineage>
</organism>
<dbReference type="InterPro" id="IPR044925">
    <property type="entry name" value="His-Me_finger_sf"/>
</dbReference>
<dbReference type="GO" id="GO:0004519">
    <property type="term" value="F:endonuclease activity"/>
    <property type="evidence" value="ECO:0007669"/>
    <property type="project" value="UniProtKB-KW"/>
</dbReference>
<reference evidence="5 6" key="1">
    <citation type="submission" date="2016-11" db="EMBL/GenBank/DDBJ databases">
        <authorList>
            <person name="Jaros S."/>
            <person name="Januszkiewicz K."/>
            <person name="Wedrychowicz H."/>
        </authorList>
    </citation>
    <scope>NUCLEOTIDE SEQUENCE [LARGE SCALE GENOMIC DNA]</scope>
    <source>
        <strain evidence="5 6">BPI-34</strain>
    </source>
</reference>
<gene>
    <name evidence="5" type="ORF">SAMN04488494_3131</name>
</gene>
<evidence type="ECO:0000256" key="3">
    <source>
        <dbReference type="ARBA" id="ARBA00022801"/>
    </source>
</evidence>
<dbReference type="Proteomes" id="UP000184280">
    <property type="component" value="Unassembled WGS sequence"/>
</dbReference>